<sequence>MNAKDETASPNRTCENRPQVDSATEYCAKWLATVSATQPDETGHLSQAQPLSQPDPEHSSPDQSRASPVSDEFCLRVTHHPTVDHVLRSTPSPASSRIPPVPHSVEEHPFTVPYDASPRQQLCEASKYERRPRRKTRPDRYDTSRQHHDARVLSRRERREEKRQKLRSRKEVMNNFYSLATENRHVIMKPTLATGAFVNGRGSVATPLADLTFNELTFPVIRKTRAARPVASQRSNGARDCTFKKYQRLLSTIEKDCADPDDSETTPETPSPPPRPRHEQLARRTENSDHNRDAHSTNDIRPALIKPPPIAKYVDIGVDAMSDVRNLGHHEPETMHHPEFLPAEPHIATEELRRHPGSYYPKPNNFAQYFEPSYFFDGIHQYPGLQPNANLVEALGTYYPKQYIYEEPAQYPLDYHHWNMSSDSYASFQHVVPTSPSLDENRFYGVVPDSEEQLYKPDEETKAFWRPNFLR</sequence>
<proteinExistence type="predicted"/>
<reference evidence="1" key="1">
    <citation type="submission" date="2022-07" db="EMBL/GenBank/DDBJ databases">
        <title>Genome Sequence of Lecanicillium saksenae.</title>
        <authorList>
            <person name="Buettner E."/>
        </authorList>
    </citation>
    <scope>NUCLEOTIDE SEQUENCE</scope>
    <source>
        <strain evidence="1">VT-O1</strain>
    </source>
</reference>
<evidence type="ECO:0000313" key="2">
    <source>
        <dbReference type="Proteomes" id="UP001148737"/>
    </source>
</evidence>
<evidence type="ECO:0000313" key="1">
    <source>
        <dbReference type="EMBL" id="KAJ3478099.1"/>
    </source>
</evidence>
<comment type="caution">
    <text evidence="1">The sequence shown here is derived from an EMBL/GenBank/DDBJ whole genome shotgun (WGS) entry which is preliminary data.</text>
</comment>
<dbReference type="EMBL" id="JANAKD010001579">
    <property type="protein sequence ID" value="KAJ3478099.1"/>
    <property type="molecule type" value="Genomic_DNA"/>
</dbReference>
<name>A0ACC1QLK4_9HYPO</name>
<dbReference type="Proteomes" id="UP001148737">
    <property type="component" value="Unassembled WGS sequence"/>
</dbReference>
<accession>A0ACC1QLK4</accession>
<keyword evidence="2" id="KW-1185">Reference proteome</keyword>
<protein>
    <submittedName>
        <fullName evidence="1">Uncharacterized protein</fullName>
    </submittedName>
</protein>
<organism evidence="1 2">
    <name type="scientific">Lecanicillium saksenae</name>
    <dbReference type="NCBI Taxonomy" id="468837"/>
    <lineage>
        <taxon>Eukaryota</taxon>
        <taxon>Fungi</taxon>
        <taxon>Dikarya</taxon>
        <taxon>Ascomycota</taxon>
        <taxon>Pezizomycotina</taxon>
        <taxon>Sordariomycetes</taxon>
        <taxon>Hypocreomycetidae</taxon>
        <taxon>Hypocreales</taxon>
        <taxon>Cordycipitaceae</taxon>
        <taxon>Lecanicillium</taxon>
    </lineage>
</organism>
<gene>
    <name evidence="1" type="ORF">NLG97_g8666</name>
</gene>